<organism evidence="1">
    <name type="scientific">viral metagenome</name>
    <dbReference type="NCBI Taxonomy" id="1070528"/>
    <lineage>
        <taxon>unclassified sequences</taxon>
        <taxon>metagenomes</taxon>
        <taxon>organismal metagenomes</taxon>
    </lineage>
</organism>
<sequence length="215" mass="24051">MSILERSMYSGQNFYLEIEGHEIAYYDRKTDAEQGRINMITGKSINWYSATLCKNIIAKLKEKRESVVCVLGGAVGAIPYELMTFLPRVNVVTVDIDPESIEVLKYVTLHKFGSRSTVVAQDAQLFVKQCGADMFDCIVVDIFDGQSMPSFIFAPAFIKACLRVIKVGGFLLTNIIAAGGDNQYGDILHSLRINYKHTEKIFSNGQANILYEVKK</sequence>
<dbReference type="Pfam" id="PF01564">
    <property type="entry name" value="Spermine_synth"/>
    <property type="match status" value="1"/>
</dbReference>
<dbReference type="CDD" id="cd02440">
    <property type="entry name" value="AdoMet_MTases"/>
    <property type="match status" value="1"/>
</dbReference>
<dbReference type="SUPFAM" id="SSF53335">
    <property type="entry name" value="S-adenosyl-L-methionine-dependent methyltransferases"/>
    <property type="match status" value="1"/>
</dbReference>
<dbReference type="EMBL" id="MN740992">
    <property type="protein sequence ID" value="QHU21707.1"/>
    <property type="molecule type" value="Genomic_DNA"/>
</dbReference>
<reference evidence="1" key="1">
    <citation type="journal article" date="2020" name="Nature">
        <title>Giant virus diversity and host interactions through global metagenomics.</title>
        <authorList>
            <person name="Schulz F."/>
            <person name="Roux S."/>
            <person name="Paez-Espino D."/>
            <person name="Jungbluth S."/>
            <person name="Walsh D.A."/>
            <person name="Denef V.J."/>
            <person name="McMahon K.D."/>
            <person name="Konstantinidis K.T."/>
            <person name="Eloe-Fadrosh E.A."/>
            <person name="Kyrpides N.C."/>
            <person name="Woyke T."/>
        </authorList>
    </citation>
    <scope>NUCLEOTIDE SEQUENCE</scope>
    <source>
        <strain evidence="1">GVMAG-S-3300013286-35</strain>
    </source>
</reference>
<evidence type="ECO:0000313" key="1">
    <source>
        <dbReference type="EMBL" id="QHU21707.1"/>
    </source>
</evidence>
<protein>
    <recommendedName>
        <fullName evidence="2">Methyltransferase</fullName>
    </recommendedName>
</protein>
<accession>A0A6C0KYG1</accession>
<evidence type="ECO:0008006" key="2">
    <source>
        <dbReference type="Google" id="ProtNLM"/>
    </source>
</evidence>
<dbReference type="InterPro" id="IPR029063">
    <property type="entry name" value="SAM-dependent_MTases_sf"/>
</dbReference>
<name>A0A6C0KYG1_9ZZZZ</name>
<dbReference type="AlphaFoldDB" id="A0A6C0KYG1"/>
<dbReference type="Gene3D" id="3.40.50.150">
    <property type="entry name" value="Vaccinia Virus protein VP39"/>
    <property type="match status" value="1"/>
</dbReference>
<proteinExistence type="predicted"/>